<reference evidence="7 8" key="1">
    <citation type="submission" date="2024-01" db="EMBL/GenBank/DDBJ databases">
        <title>The genomes of 5 underutilized Papilionoideae crops provide insights into root nodulation and disease resistanc.</title>
        <authorList>
            <person name="Yuan L."/>
        </authorList>
    </citation>
    <scope>NUCLEOTIDE SEQUENCE [LARGE SCALE GENOMIC DNA]</scope>
    <source>
        <strain evidence="7">ZHUSHIDOU_FW_LH</strain>
        <tissue evidence="7">Leaf</tissue>
    </source>
</reference>
<dbReference type="PANTHER" id="PTHR48047:SF61">
    <property type="entry name" value="OS04G0273600 PROTEIN"/>
    <property type="match status" value="1"/>
</dbReference>
<dbReference type="SUPFAM" id="SSF53756">
    <property type="entry name" value="UDP-Glycosyltransferase/glycogen phosphorylase"/>
    <property type="match status" value="1"/>
</dbReference>
<protein>
    <recommendedName>
        <fullName evidence="5">Glycosyltransferase</fullName>
        <ecNumber evidence="5">2.4.1.-</ecNumber>
    </recommendedName>
</protein>
<keyword evidence="8" id="KW-1185">Reference proteome</keyword>
<dbReference type="InterPro" id="IPR035595">
    <property type="entry name" value="UDP_glycos_trans_CS"/>
</dbReference>
<evidence type="ECO:0000256" key="3">
    <source>
        <dbReference type="ARBA" id="ARBA00022679"/>
    </source>
</evidence>
<sequence>MAKTNQTIVLFPCMAQGHIIPFLALALQLEQRNPNHNIIIVNTPLNIQKLKSSLPPNSKITLHELPFDSTHHALPPNIENTDSIPYHLVIKLFQATSSLKPAFTNLIQTLIANNKQQVVVIADVFFGWTATVAKDLGVFHVIFAGCGGYGLACYYSLWVNLPHRRVNSDQFTLPDFPEARVIHRTQLPANIAEADGTDPWSLFQSDNFSQWINSDGILLNTVEEFDSFGSKYFARNLNLNVWTIGPVLLSTGAGSRGKGGGIDPELCLRWLDEKPSNSVLFVCFGSMNTIASSQMMELAIALRDSEKNFIWVVRPPIGFDINSEFRTEEWFPEGFVERIREGDRGLIVYDWAPQVEVLKHGSVCAFLSHCGWNSVVESLSSGVPILGWPMAAEQFYNCKYLEEEVGVCVEVARGKRCEVKHEDIVGKIELVMNETEKGIEMRKKVGVVRDMIRDAVRDEDGFKGSSVKALDEFLATAAASPKNKKNQRVNESVTILSYDD</sequence>
<dbReference type="PROSITE" id="PS00375">
    <property type="entry name" value="UDPGT"/>
    <property type="match status" value="1"/>
</dbReference>
<evidence type="ECO:0000256" key="2">
    <source>
        <dbReference type="ARBA" id="ARBA00022676"/>
    </source>
</evidence>
<evidence type="ECO:0000256" key="1">
    <source>
        <dbReference type="ARBA" id="ARBA00009995"/>
    </source>
</evidence>
<evidence type="ECO:0000259" key="6">
    <source>
        <dbReference type="Pfam" id="PF26168"/>
    </source>
</evidence>
<keyword evidence="3 4" id="KW-0808">Transferase</keyword>
<dbReference type="Proteomes" id="UP001372338">
    <property type="component" value="Unassembled WGS sequence"/>
</dbReference>
<organism evidence="7 8">
    <name type="scientific">Crotalaria pallida</name>
    <name type="common">Smooth rattlebox</name>
    <name type="synonym">Crotalaria striata</name>
    <dbReference type="NCBI Taxonomy" id="3830"/>
    <lineage>
        <taxon>Eukaryota</taxon>
        <taxon>Viridiplantae</taxon>
        <taxon>Streptophyta</taxon>
        <taxon>Embryophyta</taxon>
        <taxon>Tracheophyta</taxon>
        <taxon>Spermatophyta</taxon>
        <taxon>Magnoliopsida</taxon>
        <taxon>eudicotyledons</taxon>
        <taxon>Gunneridae</taxon>
        <taxon>Pentapetalae</taxon>
        <taxon>rosids</taxon>
        <taxon>fabids</taxon>
        <taxon>Fabales</taxon>
        <taxon>Fabaceae</taxon>
        <taxon>Papilionoideae</taxon>
        <taxon>50 kb inversion clade</taxon>
        <taxon>genistoids sensu lato</taxon>
        <taxon>core genistoids</taxon>
        <taxon>Crotalarieae</taxon>
        <taxon>Crotalaria</taxon>
    </lineage>
</organism>
<dbReference type="AlphaFoldDB" id="A0AAN9EPX1"/>
<dbReference type="EC" id="2.4.1.-" evidence="5"/>
<feature type="domain" description="Glycosyltransferase N-terminal" evidence="6">
    <location>
        <begin position="7"/>
        <end position="136"/>
    </location>
</feature>
<dbReference type="InterPro" id="IPR002213">
    <property type="entry name" value="UDP_glucos_trans"/>
</dbReference>
<dbReference type="CDD" id="cd03784">
    <property type="entry name" value="GT1_Gtf-like"/>
    <property type="match status" value="1"/>
</dbReference>
<dbReference type="Pfam" id="PF00201">
    <property type="entry name" value="UDPGT"/>
    <property type="match status" value="1"/>
</dbReference>
<comment type="caution">
    <text evidence="7">The sequence shown here is derived from an EMBL/GenBank/DDBJ whole genome shotgun (WGS) entry which is preliminary data.</text>
</comment>
<dbReference type="Pfam" id="PF26168">
    <property type="entry name" value="Glyco_transf_N"/>
    <property type="match status" value="1"/>
</dbReference>
<dbReference type="EMBL" id="JAYWIO010000005">
    <property type="protein sequence ID" value="KAK7261572.1"/>
    <property type="molecule type" value="Genomic_DNA"/>
</dbReference>
<dbReference type="FunFam" id="3.40.50.2000:FF:000103">
    <property type="entry name" value="Glycosyltransferase"/>
    <property type="match status" value="1"/>
</dbReference>
<proteinExistence type="inferred from homology"/>
<evidence type="ECO:0000313" key="7">
    <source>
        <dbReference type="EMBL" id="KAK7261572.1"/>
    </source>
</evidence>
<evidence type="ECO:0000256" key="5">
    <source>
        <dbReference type="RuleBase" id="RU362057"/>
    </source>
</evidence>
<name>A0AAN9EPX1_CROPI</name>
<evidence type="ECO:0000313" key="8">
    <source>
        <dbReference type="Proteomes" id="UP001372338"/>
    </source>
</evidence>
<dbReference type="InterPro" id="IPR058980">
    <property type="entry name" value="Glyco_transf_N"/>
</dbReference>
<dbReference type="Gene3D" id="3.40.50.2000">
    <property type="entry name" value="Glycogen Phosphorylase B"/>
    <property type="match status" value="2"/>
</dbReference>
<dbReference type="PANTHER" id="PTHR48047">
    <property type="entry name" value="GLYCOSYLTRANSFERASE"/>
    <property type="match status" value="1"/>
</dbReference>
<dbReference type="GO" id="GO:0035251">
    <property type="term" value="F:UDP-glucosyltransferase activity"/>
    <property type="evidence" value="ECO:0007669"/>
    <property type="project" value="TreeGrafter"/>
</dbReference>
<comment type="similarity">
    <text evidence="1 4">Belongs to the UDP-glycosyltransferase family.</text>
</comment>
<accession>A0AAN9EPX1</accession>
<dbReference type="FunFam" id="3.40.50.2000:FF:000064">
    <property type="entry name" value="Glycosyltransferase"/>
    <property type="match status" value="1"/>
</dbReference>
<keyword evidence="2 4" id="KW-0328">Glycosyltransferase</keyword>
<gene>
    <name evidence="7" type="ORF">RIF29_27886</name>
</gene>
<evidence type="ECO:0000256" key="4">
    <source>
        <dbReference type="RuleBase" id="RU003718"/>
    </source>
</evidence>